<protein>
    <recommendedName>
        <fullName evidence="3">F-box domain-containing protein</fullName>
    </recommendedName>
</protein>
<comment type="caution">
    <text evidence="1">The sequence shown here is derived from an EMBL/GenBank/DDBJ whole genome shotgun (WGS) entry which is preliminary data.</text>
</comment>
<evidence type="ECO:0008006" key="3">
    <source>
        <dbReference type="Google" id="ProtNLM"/>
    </source>
</evidence>
<evidence type="ECO:0000313" key="1">
    <source>
        <dbReference type="EMBL" id="KAK7000980.1"/>
    </source>
</evidence>
<evidence type="ECO:0000313" key="2">
    <source>
        <dbReference type="Proteomes" id="UP001362999"/>
    </source>
</evidence>
<accession>A0AAW0A5S6</accession>
<proteinExistence type="predicted"/>
<keyword evidence="2" id="KW-1185">Reference proteome</keyword>
<sequence>MRDLPQELVDHTLDNFAHDLETLKVCSLVCTRWTPRARSHLFSDIRLDTMRQVEWLANLLDANPTLAGLIRKLEMWFDADFQAIRRRAKALLPILARCCLIEQLTLCCGPGEREFYMPAWFIKMVVGVMNRTSFRKLHLVNWDFPTLDIIPRVAALQELEISTSRFGFPSPSHSRYPGQQTVTFAGVTHLRTLALSHCAFDVSDLQKWVNKSTRTFHLKISSSQRAVLVLRPDLLSHVAFIQIAASAARHLEYDPLLKLDLQDFKANYIWIDLAELGGLAPTHQAPNLESVQAWMEGLRLRDGQLLRLHLPRVFWARFEAGLKVNPTLELVALDIVPNDVYDDPDPTVPSNLLHLLLERSSSS</sequence>
<organism evidence="1 2">
    <name type="scientific">Favolaschia claudopus</name>
    <dbReference type="NCBI Taxonomy" id="2862362"/>
    <lineage>
        <taxon>Eukaryota</taxon>
        <taxon>Fungi</taxon>
        <taxon>Dikarya</taxon>
        <taxon>Basidiomycota</taxon>
        <taxon>Agaricomycotina</taxon>
        <taxon>Agaricomycetes</taxon>
        <taxon>Agaricomycetidae</taxon>
        <taxon>Agaricales</taxon>
        <taxon>Marasmiineae</taxon>
        <taxon>Mycenaceae</taxon>
        <taxon>Favolaschia</taxon>
    </lineage>
</organism>
<dbReference type="AlphaFoldDB" id="A0AAW0A5S6"/>
<name>A0AAW0A5S6_9AGAR</name>
<dbReference type="EMBL" id="JAWWNJ010000085">
    <property type="protein sequence ID" value="KAK7000980.1"/>
    <property type="molecule type" value="Genomic_DNA"/>
</dbReference>
<dbReference type="Proteomes" id="UP001362999">
    <property type="component" value="Unassembled WGS sequence"/>
</dbReference>
<gene>
    <name evidence="1" type="ORF">R3P38DRAFT_3217510</name>
</gene>
<reference evidence="1 2" key="1">
    <citation type="journal article" date="2024" name="J Genomics">
        <title>Draft genome sequencing and assembly of Favolaschia claudopus CIRM-BRFM 2984 isolated from oak limbs.</title>
        <authorList>
            <person name="Navarro D."/>
            <person name="Drula E."/>
            <person name="Chaduli D."/>
            <person name="Cazenave R."/>
            <person name="Ahrendt S."/>
            <person name="Wang J."/>
            <person name="Lipzen A."/>
            <person name="Daum C."/>
            <person name="Barry K."/>
            <person name="Grigoriev I.V."/>
            <person name="Favel A."/>
            <person name="Rosso M.N."/>
            <person name="Martin F."/>
        </authorList>
    </citation>
    <scope>NUCLEOTIDE SEQUENCE [LARGE SCALE GENOMIC DNA]</scope>
    <source>
        <strain evidence="1 2">CIRM-BRFM 2984</strain>
    </source>
</reference>